<feature type="coiled-coil region" evidence="1">
    <location>
        <begin position="269"/>
        <end position="296"/>
    </location>
</feature>
<evidence type="ECO:0000313" key="3">
    <source>
        <dbReference type="EMBL" id="KAG7594694.1"/>
    </source>
</evidence>
<comment type="caution">
    <text evidence="3">The sequence shown here is derived from an EMBL/GenBank/DDBJ whole genome shotgun (WGS) entry which is preliminary data.</text>
</comment>
<accession>A0A8T2CCG1</accession>
<dbReference type="Proteomes" id="UP000694240">
    <property type="component" value="Chromosome 6"/>
</dbReference>
<organism evidence="3 4">
    <name type="scientific">Arabidopsis thaliana x Arabidopsis arenosa</name>
    <dbReference type="NCBI Taxonomy" id="1240361"/>
    <lineage>
        <taxon>Eukaryota</taxon>
        <taxon>Viridiplantae</taxon>
        <taxon>Streptophyta</taxon>
        <taxon>Embryophyta</taxon>
        <taxon>Tracheophyta</taxon>
        <taxon>Spermatophyta</taxon>
        <taxon>Magnoliopsida</taxon>
        <taxon>eudicotyledons</taxon>
        <taxon>Gunneridae</taxon>
        <taxon>Pentapetalae</taxon>
        <taxon>rosids</taxon>
        <taxon>malvids</taxon>
        <taxon>Brassicales</taxon>
        <taxon>Brassicaceae</taxon>
        <taxon>Camelineae</taxon>
        <taxon>Arabidopsis</taxon>
    </lineage>
</organism>
<gene>
    <name evidence="3" type="ORF">ISN45_Aa01g034370</name>
</gene>
<keyword evidence="4" id="KW-1185">Reference proteome</keyword>
<sequence length="308" mass="35283">MDYPKEFVAVGRSVTLEKGNYGNWKVKMRALIRGLGKEAWIATNQGWKPPVMKVTIEEFNGKISAIANEAHNLGKKYKDKKLVKKLLRCLPPRFESKRTAMETSLDNDIIDFEEVVGMMQAYELEITTGSNSSSKGLALTVSSEKNDIQELKDEMSMMAKNFNRALRRVEKKGIGHTKFDCVDARSKKKRLNIVESESDSEEDDSEDEVNGFASFVGIIEEEDESSNSEAEKENGFSSADDELDEENDVDVDEQFRKWYDNWLLLSKEKISWMEEKLTLQDENEKLKEDLALEVKKNCAEMWFGGRKK</sequence>
<evidence type="ECO:0000256" key="2">
    <source>
        <dbReference type="SAM" id="MobiDB-lite"/>
    </source>
</evidence>
<evidence type="ECO:0000313" key="4">
    <source>
        <dbReference type="Proteomes" id="UP000694240"/>
    </source>
</evidence>
<reference evidence="3 4" key="1">
    <citation type="submission" date="2020-12" db="EMBL/GenBank/DDBJ databases">
        <title>Concerted genomic and epigenomic changes stabilize Arabidopsis allopolyploids.</title>
        <authorList>
            <person name="Chen Z."/>
        </authorList>
    </citation>
    <scope>NUCLEOTIDE SEQUENCE [LARGE SCALE GENOMIC DNA]</scope>
    <source>
        <strain evidence="3">Allo738</strain>
        <tissue evidence="3">Leaf</tissue>
    </source>
</reference>
<feature type="region of interest" description="Disordered" evidence="2">
    <location>
        <begin position="222"/>
        <end position="249"/>
    </location>
</feature>
<keyword evidence="1" id="KW-0175">Coiled coil</keyword>
<proteinExistence type="predicted"/>
<feature type="coiled-coil region" evidence="1">
    <location>
        <begin position="141"/>
        <end position="172"/>
    </location>
</feature>
<feature type="compositionally biased region" description="Acidic residues" evidence="2">
    <location>
        <begin position="239"/>
        <end position="249"/>
    </location>
</feature>
<dbReference type="AlphaFoldDB" id="A0A8T2CCG1"/>
<dbReference type="EMBL" id="JAEFBK010000006">
    <property type="protein sequence ID" value="KAG7594694.1"/>
    <property type="molecule type" value="Genomic_DNA"/>
</dbReference>
<name>A0A8T2CCG1_9BRAS</name>
<evidence type="ECO:0000256" key="1">
    <source>
        <dbReference type="SAM" id="Coils"/>
    </source>
</evidence>
<evidence type="ECO:0008006" key="5">
    <source>
        <dbReference type="Google" id="ProtNLM"/>
    </source>
</evidence>
<protein>
    <recommendedName>
        <fullName evidence="5">DUF4219 domain-containing protein</fullName>
    </recommendedName>
</protein>